<gene>
    <name evidence="2" type="ORF">LIER_19058</name>
</gene>
<feature type="region of interest" description="Disordered" evidence="1">
    <location>
        <begin position="1"/>
        <end position="43"/>
    </location>
</feature>
<reference evidence="2 3" key="1">
    <citation type="submission" date="2024-01" db="EMBL/GenBank/DDBJ databases">
        <title>The complete chloroplast genome sequence of Lithospermum erythrorhizon: insights into the phylogenetic relationship among Boraginaceae species and the maternal lineages of purple gromwells.</title>
        <authorList>
            <person name="Okada T."/>
            <person name="Watanabe K."/>
        </authorList>
    </citation>
    <scope>NUCLEOTIDE SEQUENCE [LARGE SCALE GENOMIC DNA]</scope>
</reference>
<comment type="caution">
    <text evidence="2">The sequence shown here is derived from an EMBL/GenBank/DDBJ whole genome shotgun (WGS) entry which is preliminary data.</text>
</comment>
<dbReference type="AlphaFoldDB" id="A0AAV3QIZ2"/>
<evidence type="ECO:0000256" key="1">
    <source>
        <dbReference type="SAM" id="MobiDB-lite"/>
    </source>
</evidence>
<evidence type="ECO:0000313" key="2">
    <source>
        <dbReference type="EMBL" id="GAA0163106.1"/>
    </source>
</evidence>
<organism evidence="2 3">
    <name type="scientific">Lithospermum erythrorhizon</name>
    <name type="common">Purple gromwell</name>
    <name type="synonym">Lithospermum officinale var. erythrorhizon</name>
    <dbReference type="NCBI Taxonomy" id="34254"/>
    <lineage>
        <taxon>Eukaryota</taxon>
        <taxon>Viridiplantae</taxon>
        <taxon>Streptophyta</taxon>
        <taxon>Embryophyta</taxon>
        <taxon>Tracheophyta</taxon>
        <taxon>Spermatophyta</taxon>
        <taxon>Magnoliopsida</taxon>
        <taxon>eudicotyledons</taxon>
        <taxon>Gunneridae</taxon>
        <taxon>Pentapetalae</taxon>
        <taxon>asterids</taxon>
        <taxon>lamiids</taxon>
        <taxon>Boraginales</taxon>
        <taxon>Boraginaceae</taxon>
        <taxon>Boraginoideae</taxon>
        <taxon>Lithospermeae</taxon>
        <taxon>Lithospermum</taxon>
    </lineage>
</organism>
<protein>
    <submittedName>
        <fullName evidence="2">Uncharacterized protein</fullName>
    </submittedName>
</protein>
<accession>A0AAV3QIZ2</accession>
<keyword evidence="3" id="KW-1185">Reference proteome</keyword>
<name>A0AAV3QIZ2_LITER</name>
<proteinExistence type="predicted"/>
<dbReference type="EMBL" id="BAABME010004659">
    <property type="protein sequence ID" value="GAA0163106.1"/>
    <property type="molecule type" value="Genomic_DNA"/>
</dbReference>
<dbReference type="Proteomes" id="UP001454036">
    <property type="component" value="Unassembled WGS sequence"/>
</dbReference>
<sequence>MEEAEKRAKRGRRKDPMEEIRLRSPNPKRSAVDNIRAPDRGYSKANLPRVSAFSHLQGVAKKKREVWEGTIEYLTHLNASMRKRGMCSWKSRTSGCYRDLPGRRALRPRGI</sequence>
<evidence type="ECO:0000313" key="3">
    <source>
        <dbReference type="Proteomes" id="UP001454036"/>
    </source>
</evidence>